<keyword evidence="3 7" id="KW-0378">Hydrolase</keyword>
<dbReference type="EMBL" id="NKXS01005135">
    <property type="protein sequence ID" value="PIN04464.1"/>
    <property type="molecule type" value="Genomic_DNA"/>
</dbReference>
<name>A0A2G9GGP3_9LAMI</name>
<dbReference type="STRING" id="429701.A0A2G9GGP3"/>
<dbReference type="GO" id="GO:0050247">
    <property type="term" value="F:raucaffricine beta-glucosidase activity"/>
    <property type="evidence" value="ECO:0007669"/>
    <property type="project" value="UniProtKB-EC"/>
</dbReference>
<dbReference type="Pfam" id="PF00232">
    <property type="entry name" value="Glyco_hydro_1"/>
    <property type="match status" value="1"/>
</dbReference>
<dbReference type="AlphaFoldDB" id="A0A2G9GGP3"/>
<dbReference type="GO" id="GO:0009821">
    <property type="term" value="P:alkaloid biosynthetic process"/>
    <property type="evidence" value="ECO:0007669"/>
    <property type="project" value="UniProtKB-ARBA"/>
</dbReference>
<keyword evidence="2" id="KW-0017">Alkaloid metabolism</keyword>
<dbReference type="InterPro" id="IPR018120">
    <property type="entry name" value="Glyco_hydro_1_AS"/>
</dbReference>
<proteinExistence type="inferred from homology"/>
<dbReference type="InterPro" id="IPR017853">
    <property type="entry name" value="GH"/>
</dbReference>
<evidence type="ECO:0000256" key="3">
    <source>
        <dbReference type="ARBA" id="ARBA00022801"/>
    </source>
</evidence>
<dbReference type="PANTHER" id="PTHR10353:SF137">
    <property type="entry name" value="MYROSINASE 3-RELATED"/>
    <property type="match status" value="1"/>
</dbReference>
<dbReference type="InterPro" id="IPR033132">
    <property type="entry name" value="GH_1_N_CS"/>
</dbReference>
<dbReference type="PROSITE" id="PS00572">
    <property type="entry name" value="GLYCOSYL_HYDROL_F1_1"/>
    <property type="match status" value="1"/>
</dbReference>
<comment type="caution">
    <text evidence="9">The sequence shown here is derived from an EMBL/GenBank/DDBJ whole genome shotgun (WGS) entry which is preliminary data.</text>
</comment>
<reference evidence="10" key="1">
    <citation type="journal article" date="2018" name="Gigascience">
        <title>Genome assembly of the Pink Ipe (Handroanthus impetiginosus, Bignoniaceae), a highly valued, ecologically keystone Neotropical timber forest tree.</title>
        <authorList>
            <person name="Silva-Junior O.B."/>
            <person name="Grattapaglia D."/>
            <person name="Novaes E."/>
            <person name="Collevatti R.G."/>
        </authorList>
    </citation>
    <scope>NUCLEOTIDE SEQUENCE [LARGE SCALE GENOMIC DNA]</scope>
    <source>
        <strain evidence="10">cv. UFG-1</strain>
    </source>
</reference>
<comment type="similarity">
    <text evidence="1 6">Belongs to the glycosyl hydrolase 1 family.</text>
</comment>
<feature type="region of interest" description="Disordered" evidence="8">
    <location>
        <begin position="536"/>
        <end position="562"/>
    </location>
</feature>
<dbReference type="PANTHER" id="PTHR10353">
    <property type="entry name" value="GLYCOSYL HYDROLASE"/>
    <property type="match status" value="1"/>
</dbReference>
<evidence type="ECO:0000256" key="1">
    <source>
        <dbReference type="ARBA" id="ARBA00010838"/>
    </source>
</evidence>
<dbReference type="GO" id="GO:0005975">
    <property type="term" value="P:carbohydrate metabolic process"/>
    <property type="evidence" value="ECO:0007669"/>
    <property type="project" value="InterPro"/>
</dbReference>
<accession>A0A2G9GGP3</accession>
<feature type="active site" description="Nucleophile" evidence="5">
    <location>
        <position position="432"/>
    </location>
</feature>
<gene>
    <name evidence="9" type="ORF">CDL12_22997</name>
</gene>
<dbReference type="OrthoDB" id="65569at2759"/>
<keyword evidence="4 7" id="KW-0326">Glycosidase</keyword>
<evidence type="ECO:0000256" key="7">
    <source>
        <dbReference type="RuleBase" id="RU004468"/>
    </source>
</evidence>
<dbReference type="Gene3D" id="3.20.20.80">
    <property type="entry name" value="Glycosidases"/>
    <property type="match status" value="1"/>
</dbReference>
<protein>
    <submittedName>
        <fullName evidence="9">Beta-glucosidase, lactase phlorizinhydrolase</fullName>
        <ecNumber evidence="9">3.2.1.125</ecNumber>
    </submittedName>
</protein>
<evidence type="ECO:0000256" key="2">
    <source>
        <dbReference type="ARBA" id="ARBA00022589"/>
    </source>
</evidence>
<evidence type="ECO:0000313" key="10">
    <source>
        <dbReference type="Proteomes" id="UP000231279"/>
    </source>
</evidence>
<evidence type="ECO:0000256" key="5">
    <source>
        <dbReference type="PROSITE-ProRule" id="PRU10055"/>
    </source>
</evidence>
<evidence type="ECO:0000256" key="6">
    <source>
        <dbReference type="RuleBase" id="RU003690"/>
    </source>
</evidence>
<dbReference type="FunFam" id="3.20.20.80:FF:000022">
    <property type="entry name" value="Beta-glucosidase 11"/>
    <property type="match status" value="1"/>
</dbReference>
<dbReference type="Proteomes" id="UP000231279">
    <property type="component" value="Unassembled WGS sequence"/>
</dbReference>
<dbReference type="PRINTS" id="PR00131">
    <property type="entry name" value="GLHYDRLASE1"/>
</dbReference>
<dbReference type="SUPFAM" id="SSF51445">
    <property type="entry name" value="(Trans)glycosidases"/>
    <property type="match status" value="1"/>
</dbReference>
<keyword evidence="10" id="KW-1185">Reference proteome</keyword>
<dbReference type="PROSITE" id="PS00653">
    <property type="entry name" value="GLYCOSYL_HYDROL_F1_2"/>
    <property type="match status" value="1"/>
</dbReference>
<organism evidence="9 10">
    <name type="scientific">Handroanthus impetiginosus</name>
    <dbReference type="NCBI Taxonomy" id="429701"/>
    <lineage>
        <taxon>Eukaryota</taxon>
        <taxon>Viridiplantae</taxon>
        <taxon>Streptophyta</taxon>
        <taxon>Embryophyta</taxon>
        <taxon>Tracheophyta</taxon>
        <taxon>Spermatophyta</taxon>
        <taxon>Magnoliopsida</taxon>
        <taxon>eudicotyledons</taxon>
        <taxon>Gunneridae</taxon>
        <taxon>Pentapetalae</taxon>
        <taxon>asterids</taxon>
        <taxon>lamiids</taxon>
        <taxon>Lamiales</taxon>
        <taxon>Bignoniaceae</taxon>
        <taxon>Crescentiina</taxon>
        <taxon>Tabebuia alliance</taxon>
        <taxon>Handroanthus</taxon>
    </lineage>
</organism>
<evidence type="ECO:0000256" key="4">
    <source>
        <dbReference type="ARBA" id="ARBA00023295"/>
    </source>
</evidence>
<evidence type="ECO:0000313" key="9">
    <source>
        <dbReference type="EMBL" id="PIN04464.1"/>
    </source>
</evidence>
<sequence length="562" mass="63754">MASQGGKSLAIVTSDEVPAVPIEQDNSNLRRGDFPEGFIFGSGTAAFQVEGAYATDGKGLSIWDDFTMRTPNRITDGSNGVVACDMYYRYKEDIRAMKAMGFDAYRFSISWPRILPGGRPSAGINRKGIEYYNELIDTVIAQGMKPFVTLYHWDLPDILQKEYYGLLSRKVVDDFKEYVELCFWEFGDRVKDWTTLNEPWTVTTFGYVDGTFPPSKASCPPELAATKLPAHKSGLSKKSSESVPITRPYSDVKYDTSDPAKDAYTVARNLLLCHAEAVKIYRTKFQGFQKGQIGIVLNSHWAKPKDPKNQDDVDAAKRAVDFMLGWFLNPVLYGRYPQNMIDFVPPENLAPFSPQESEMLKGSIDFLGINYYMTYYAENDTNPQGVGYHADMKVDFTNFDKSGLNVCPEGLYEKLVYIKNTYPDVPPIIITENGIAEQNDKNLTAKQACVDPDRVKYHQNHLAYLLKAINEYDACSEVNSDVRGYFVWSWCDNFEWAQGYTLRFGINYVDFMNHQTRYPKDSAKWFVKFLGAEKEKTVGSVSNKRSIEENSENVPGKRLRAD</sequence>
<dbReference type="InterPro" id="IPR001360">
    <property type="entry name" value="Glyco_hydro_1"/>
</dbReference>
<evidence type="ECO:0000256" key="8">
    <source>
        <dbReference type="SAM" id="MobiDB-lite"/>
    </source>
</evidence>
<dbReference type="EC" id="3.2.1.125" evidence="9"/>